<reference evidence="2 3" key="1">
    <citation type="submission" date="2019-03" db="EMBL/GenBank/DDBJ databases">
        <authorList>
            <consortium name="Pathogen Informatics"/>
        </authorList>
    </citation>
    <scope>NUCLEOTIDE SEQUENCE</scope>
    <source>
        <strain evidence="2">5012STDY7626358</strain>
        <strain evidence="1 3">5012STDY7626430</strain>
    </source>
</reference>
<name>A0A486MIR0_KLEPN</name>
<evidence type="ECO:0000313" key="1">
    <source>
        <dbReference type="EMBL" id="VGK84337.1"/>
    </source>
</evidence>
<evidence type="ECO:0000313" key="2">
    <source>
        <dbReference type="EMBL" id="VGM17505.1"/>
    </source>
</evidence>
<sequence length="255" mass="27378">MSKSLVLQSPSSLDSDVMPLMLSDGIHIAAENAYTDQTDSLVKVADYMQPSIIYTSPEVAKNPGIITDDAGFVGMVFSGAQGLLVNPFASLAGYGEVTFYLVGKFIAGTANDVYFKWGAVEAATSNDNKAVFLRRYTSNNELQFTYDPGTPVNVATVHVPRPSTETAIVSCGYSVASKEVFVGFNGAEVITAMPQVSQALISEATGDFTLGYNYYTAGQESEMTLNRMHAFRQYHNAKQRAKVVAALASAFGINI</sequence>
<protein>
    <submittedName>
        <fullName evidence="2">Uncharacterized protein</fullName>
    </submittedName>
</protein>
<proteinExistence type="predicted"/>
<organism evidence="2">
    <name type="scientific">Klebsiella pneumoniae</name>
    <dbReference type="NCBI Taxonomy" id="573"/>
    <lineage>
        <taxon>Bacteria</taxon>
        <taxon>Pseudomonadati</taxon>
        <taxon>Pseudomonadota</taxon>
        <taxon>Gammaproteobacteria</taxon>
        <taxon>Enterobacterales</taxon>
        <taxon>Enterobacteriaceae</taxon>
        <taxon>Klebsiella/Raoultella group</taxon>
        <taxon>Klebsiella</taxon>
        <taxon>Klebsiella pneumoniae complex</taxon>
    </lineage>
</organism>
<dbReference type="Proteomes" id="UP000376235">
    <property type="component" value="Unassembled WGS sequence"/>
</dbReference>
<dbReference type="AlphaFoldDB" id="A0A486MIR0"/>
<evidence type="ECO:0000313" key="3">
    <source>
        <dbReference type="Proteomes" id="UP000376235"/>
    </source>
</evidence>
<dbReference type="RefSeq" id="WP_048287716.1">
    <property type="nucleotide sequence ID" value="NZ_CAAHCC010000003.1"/>
</dbReference>
<dbReference type="EMBL" id="CAAHDD010000003">
    <property type="protein sequence ID" value="VGM17505.1"/>
    <property type="molecule type" value="Genomic_DNA"/>
</dbReference>
<accession>A0A486MIR0</accession>
<dbReference type="EMBL" id="CAAHCC010000003">
    <property type="protein sequence ID" value="VGK84337.1"/>
    <property type="molecule type" value="Genomic_DNA"/>
</dbReference>
<gene>
    <name evidence="2" type="ORF">SAMEA4873559_01681</name>
    <name evidence="1" type="ORF">SAMEA4873632_02233</name>
</gene>